<dbReference type="Pfam" id="PF00620">
    <property type="entry name" value="RhoGAP"/>
    <property type="match status" value="1"/>
</dbReference>
<dbReference type="Pfam" id="PF03114">
    <property type="entry name" value="BAR"/>
    <property type="match status" value="1"/>
</dbReference>
<feature type="compositionally biased region" description="Basic and acidic residues" evidence="4">
    <location>
        <begin position="609"/>
        <end position="619"/>
    </location>
</feature>
<evidence type="ECO:0000313" key="8">
    <source>
        <dbReference type="Proteomes" id="UP000887116"/>
    </source>
</evidence>
<dbReference type="InterPro" id="IPR047165">
    <property type="entry name" value="RHG17/44/SH3BP1-like"/>
</dbReference>
<feature type="domain" description="BAR" evidence="6">
    <location>
        <begin position="1"/>
        <end position="172"/>
    </location>
</feature>
<proteinExistence type="predicted"/>
<sequence length="674" mass="75352">MTYFQRFDYFFSDTLRECASVQTKLGTELLDYNTEVEKLVLKPISVVLDNEVHNISKLRKQLGKLVLDMDSARTRFQTAEKHSMQASMNNNFNTVGGKVDNLKEELEDASQKVDQCRDTLATEMFSLISKEPQLAHLFVRFHQLQATYHRNALAALEANLPLLENLIQDFPQKPVYGCSLEEHLRVTSREIPQVIETCVSFLLEYGILEEGLLRVAGSASKLKKIKSAFDSGIELDLIEYIRDPHAVSGALKSYLRELPEPLLTNVLYEEWMSAAKLTDFESKLQALWQVLHKLPKANFKNLRYVVKFLSKVLENVDINKMSSQNIAIVMAPNLIWSPTEDTTTLGMNMSTASLHTSIVDLLISYCDWFFPEELDGSSTPQISSIYPNLSSEAEVNGNTLQVNGIDPCPSSPRSPHKNVKKPTAPLPPAPKMTEDAIGELIDLSDINSTVKEEPSRSLDEKESAITIELRRKSNENSEAVSFRPEKPAIPDKPSYSSCSLDRKLIRQSINNPRLPRANNNRATDPMTRSHIERPSVPPPERPVKASKFSSSENLSAVIEPNKSTKDGSGDTSSSCQLSDESNSSVPISVGLQHSRSSSKVNRFDFLVNQKEEKPPERPPRCTPTEPPETKLESLQAATGSSPRSMDIEKTKPPRPQPPVPAKPKSLIQNENTNL</sequence>
<feature type="compositionally biased region" description="Low complexity" evidence="4">
    <location>
        <begin position="510"/>
        <end position="522"/>
    </location>
</feature>
<dbReference type="GO" id="GO:0032956">
    <property type="term" value="P:regulation of actin cytoskeleton organization"/>
    <property type="evidence" value="ECO:0007669"/>
    <property type="project" value="TreeGrafter"/>
</dbReference>
<dbReference type="GO" id="GO:0007165">
    <property type="term" value="P:signal transduction"/>
    <property type="evidence" value="ECO:0007669"/>
    <property type="project" value="InterPro"/>
</dbReference>
<keyword evidence="1" id="KW-0343">GTPase activation</keyword>
<dbReference type="Gene3D" id="1.10.555.10">
    <property type="entry name" value="Rho GTPase activation protein"/>
    <property type="match status" value="1"/>
</dbReference>
<dbReference type="PANTHER" id="PTHR14130:SF14">
    <property type="entry name" value="RHO GTPASE-ACTIVATING PROTEIN 92B"/>
    <property type="match status" value="1"/>
</dbReference>
<evidence type="ECO:0000256" key="3">
    <source>
        <dbReference type="SAM" id="Coils"/>
    </source>
</evidence>
<name>A0A8X6KI26_TRICU</name>
<feature type="compositionally biased region" description="Polar residues" evidence="4">
    <location>
        <begin position="575"/>
        <end position="600"/>
    </location>
</feature>
<accession>A0A8X6KI26</accession>
<comment type="caution">
    <text evidence="7">The sequence shown here is derived from an EMBL/GenBank/DDBJ whole genome shotgun (WGS) entry which is preliminary data.</text>
</comment>
<dbReference type="PROSITE" id="PS51021">
    <property type="entry name" value="BAR"/>
    <property type="match status" value="1"/>
</dbReference>
<keyword evidence="2" id="KW-0597">Phosphoprotein</keyword>
<dbReference type="PROSITE" id="PS50238">
    <property type="entry name" value="RHOGAP"/>
    <property type="match status" value="1"/>
</dbReference>
<protein>
    <submittedName>
        <fullName evidence="7">Rho GTPase-activating protein 44</fullName>
    </submittedName>
</protein>
<organism evidence="7 8">
    <name type="scientific">Trichonephila clavata</name>
    <name type="common">Joro spider</name>
    <name type="synonym">Nephila clavata</name>
    <dbReference type="NCBI Taxonomy" id="2740835"/>
    <lineage>
        <taxon>Eukaryota</taxon>
        <taxon>Metazoa</taxon>
        <taxon>Ecdysozoa</taxon>
        <taxon>Arthropoda</taxon>
        <taxon>Chelicerata</taxon>
        <taxon>Arachnida</taxon>
        <taxon>Araneae</taxon>
        <taxon>Araneomorphae</taxon>
        <taxon>Entelegynae</taxon>
        <taxon>Araneoidea</taxon>
        <taxon>Nephilidae</taxon>
        <taxon>Trichonephila</taxon>
    </lineage>
</organism>
<dbReference type="InterPro" id="IPR027267">
    <property type="entry name" value="AH/BAR_dom_sf"/>
</dbReference>
<dbReference type="GO" id="GO:0005096">
    <property type="term" value="F:GTPase activator activity"/>
    <property type="evidence" value="ECO:0007669"/>
    <property type="project" value="UniProtKB-KW"/>
</dbReference>
<evidence type="ECO:0000256" key="2">
    <source>
        <dbReference type="ARBA" id="ARBA00022553"/>
    </source>
</evidence>
<dbReference type="PANTHER" id="PTHR14130">
    <property type="entry name" value="3BP-1 RELATED RHOGAP"/>
    <property type="match status" value="1"/>
</dbReference>
<keyword evidence="3" id="KW-0175">Coiled coil</keyword>
<dbReference type="SMART" id="SM00324">
    <property type="entry name" value="RhoGAP"/>
    <property type="match status" value="1"/>
</dbReference>
<dbReference type="AlphaFoldDB" id="A0A8X6KI26"/>
<dbReference type="GO" id="GO:0035020">
    <property type="term" value="P:regulation of Rac protein signal transduction"/>
    <property type="evidence" value="ECO:0007669"/>
    <property type="project" value="TreeGrafter"/>
</dbReference>
<feature type="domain" description="Rho-GAP" evidence="5">
    <location>
        <begin position="178"/>
        <end position="370"/>
    </location>
</feature>
<evidence type="ECO:0000259" key="6">
    <source>
        <dbReference type="PROSITE" id="PS51021"/>
    </source>
</evidence>
<dbReference type="SUPFAM" id="SSF103657">
    <property type="entry name" value="BAR/IMD domain-like"/>
    <property type="match status" value="1"/>
</dbReference>
<dbReference type="InterPro" id="IPR004148">
    <property type="entry name" value="BAR_dom"/>
</dbReference>
<reference evidence="7" key="1">
    <citation type="submission" date="2020-07" db="EMBL/GenBank/DDBJ databases">
        <title>Multicomponent nature underlies the extraordinary mechanical properties of spider dragline silk.</title>
        <authorList>
            <person name="Kono N."/>
            <person name="Nakamura H."/>
            <person name="Mori M."/>
            <person name="Yoshida Y."/>
            <person name="Ohtoshi R."/>
            <person name="Malay A.D."/>
            <person name="Moran D.A.P."/>
            <person name="Tomita M."/>
            <person name="Numata K."/>
            <person name="Arakawa K."/>
        </authorList>
    </citation>
    <scope>NUCLEOTIDE SEQUENCE</scope>
</reference>
<dbReference type="InterPro" id="IPR000198">
    <property type="entry name" value="RhoGAP_dom"/>
</dbReference>
<dbReference type="FunFam" id="1.10.555.10:FF:000001">
    <property type="entry name" value="Rho GTPase activating protein 44"/>
    <property type="match status" value="1"/>
</dbReference>
<feature type="region of interest" description="Disordered" evidence="4">
    <location>
        <begin position="469"/>
        <end position="674"/>
    </location>
</feature>
<evidence type="ECO:0000256" key="4">
    <source>
        <dbReference type="SAM" id="MobiDB-lite"/>
    </source>
</evidence>
<gene>
    <name evidence="7" type="primary">ARHGAP44</name>
    <name evidence="7" type="ORF">TNCT_59041</name>
</gene>
<dbReference type="OrthoDB" id="19923at2759"/>
<feature type="region of interest" description="Disordered" evidence="4">
    <location>
        <begin position="399"/>
        <end position="432"/>
    </location>
</feature>
<dbReference type="GO" id="GO:0005737">
    <property type="term" value="C:cytoplasm"/>
    <property type="evidence" value="ECO:0007669"/>
    <property type="project" value="InterPro"/>
</dbReference>
<dbReference type="Proteomes" id="UP000887116">
    <property type="component" value="Unassembled WGS sequence"/>
</dbReference>
<dbReference type="EMBL" id="BMAO01021170">
    <property type="protein sequence ID" value="GFQ72543.1"/>
    <property type="molecule type" value="Genomic_DNA"/>
</dbReference>
<evidence type="ECO:0000256" key="1">
    <source>
        <dbReference type="ARBA" id="ARBA00022468"/>
    </source>
</evidence>
<dbReference type="SUPFAM" id="SSF48350">
    <property type="entry name" value="GTPase activation domain, GAP"/>
    <property type="match status" value="1"/>
</dbReference>
<dbReference type="Gene3D" id="1.20.1270.60">
    <property type="entry name" value="Arfaptin homology (AH) domain/BAR domain"/>
    <property type="match status" value="1"/>
</dbReference>
<evidence type="ECO:0000259" key="5">
    <source>
        <dbReference type="PROSITE" id="PS50238"/>
    </source>
</evidence>
<dbReference type="InterPro" id="IPR008936">
    <property type="entry name" value="Rho_GTPase_activation_prot"/>
</dbReference>
<keyword evidence="8" id="KW-1185">Reference proteome</keyword>
<evidence type="ECO:0000313" key="7">
    <source>
        <dbReference type="EMBL" id="GFQ72543.1"/>
    </source>
</evidence>
<feature type="coiled-coil region" evidence="3">
    <location>
        <begin position="92"/>
        <end position="119"/>
    </location>
</feature>